<accession>A0ABN1JXJ2</accession>
<evidence type="ECO:0000313" key="1">
    <source>
        <dbReference type="EMBL" id="GAA0748688.1"/>
    </source>
</evidence>
<comment type="caution">
    <text evidence="1">The sequence shown here is derived from an EMBL/GenBank/DDBJ whole genome shotgun (WGS) entry which is preliminary data.</text>
</comment>
<evidence type="ECO:0008006" key="3">
    <source>
        <dbReference type="Google" id="ProtNLM"/>
    </source>
</evidence>
<proteinExistence type="predicted"/>
<dbReference type="RefSeq" id="WP_343764623.1">
    <property type="nucleotide sequence ID" value="NZ_BAAACG010000023.1"/>
</dbReference>
<dbReference type="Proteomes" id="UP001501510">
    <property type="component" value="Unassembled WGS sequence"/>
</dbReference>
<dbReference type="Pfam" id="PF11148">
    <property type="entry name" value="DUF2922"/>
    <property type="match status" value="1"/>
</dbReference>
<evidence type="ECO:0000313" key="2">
    <source>
        <dbReference type="Proteomes" id="UP001501510"/>
    </source>
</evidence>
<keyword evidence="2" id="KW-1185">Reference proteome</keyword>
<dbReference type="EMBL" id="BAAACG010000023">
    <property type="protein sequence ID" value="GAA0748688.1"/>
    <property type="molecule type" value="Genomic_DNA"/>
</dbReference>
<name>A0ABN1JXJ2_9CLOT</name>
<gene>
    <name evidence="1" type="ORF">GCM10008906_39100</name>
</gene>
<organism evidence="1 2">
    <name type="scientific">Clostridium oceanicum</name>
    <dbReference type="NCBI Taxonomy" id="1543"/>
    <lineage>
        <taxon>Bacteria</taxon>
        <taxon>Bacillati</taxon>
        <taxon>Bacillota</taxon>
        <taxon>Clostridia</taxon>
        <taxon>Eubacteriales</taxon>
        <taxon>Clostridiaceae</taxon>
        <taxon>Clostridium</taxon>
    </lineage>
</organism>
<protein>
    <recommendedName>
        <fullName evidence="3">DUF2922 domain-containing protein</fullName>
    </recommendedName>
</protein>
<dbReference type="InterPro" id="IPR021321">
    <property type="entry name" value="DUF2922"/>
</dbReference>
<reference evidence="1 2" key="1">
    <citation type="journal article" date="2019" name="Int. J. Syst. Evol. Microbiol.">
        <title>The Global Catalogue of Microorganisms (GCM) 10K type strain sequencing project: providing services to taxonomists for standard genome sequencing and annotation.</title>
        <authorList>
            <consortium name="The Broad Institute Genomics Platform"/>
            <consortium name="The Broad Institute Genome Sequencing Center for Infectious Disease"/>
            <person name="Wu L."/>
            <person name="Ma J."/>
        </authorList>
    </citation>
    <scope>NUCLEOTIDE SEQUENCE [LARGE SCALE GENOMIC DNA]</scope>
    <source>
        <strain evidence="1 2">JCM 1407</strain>
    </source>
</reference>
<sequence>MNRTLSMKFITEEGKKISFSISDVKEDLTKEEVSALMDVMVSKKDAFAFDSPIVSKDSADIIERTTEEIYTA</sequence>